<keyword evidence="1" id="KW-1133">Transmembrane helix</keyword>
<accession>A0ABT2T7Z8</accession>
<evidence type="ECO:0000313" key="3">
    <source>
        <dbReference type="Proteomes" id="UP001652394"/>
    </source>
</evidence>
<keyword evidence="1" id="KW-0812">Transmembrane</keyword>
<gene>
    <name evidence="2" type="ORF">OCV51_01560</name>
</gene>
<evidence type="ECO:0000256" key="1">
    <source>
        <dbReference type="SAM" id="Phobius"/>
    </source>
</evidence>
<reference evidence="2 3" key="1">
    <citation type="journal article" date="2021" name="ISME Commun">
        <title>Automated analysis of genomic sequences facilitates high-throughput and comprehensive description of bacteria.</title>
        <authorList>
            <person name="Hitch T.C.A."/>
        </authorList>
    </citation>
    <scope>NUCLEOTIDE SEQUENCE [LARGE SCALE GENOMIC DNA]</scope>
    <source>
        <strain evidence="2 3">H2_18</strain>
    </source>
</reference>
<keyword evidence="3" id="KW-1185">Reference proteome</keyword>
<sequence>MEQPILRAEHEEFKTRIEEHFKRNDRRIGDLEETIRQIADLTASVHSLALSVENIAKSQTRQEEKLEELEGRDGEKWRQVSGYILTLILGAVVAIVLTKIGLA</sequence>
<feature type="transmembrane region" description="Helical" evidence="1">
    <location>
        <begin position="82"/>
        <end position="102"/>
    </location>
</feature>
<dbReference type="RefSeq" id="WP_059068423.1">
    <property type="nucleotide sequence ID" value="NZ_JAOQJX010000002.1"/>
</dbReference>
<organism evidence="2 3">
    <name type="scientific">Faecalicatena acetigenes</name>
    <dbReference type="NCBI Taxonomy" id="2981790"/>
    <lineage>
        <taxon>Bacteria</taxon>
        <taxon>Bacillati</taxon>
        <taxon>Bacillota</taxon>
        <taxon>Clostridia</taxon>
        <taxon>Lachnospirales</taxon>
        <taxon>Lachnospiraceae</taxon>
        <taxon>Faecalicatena</taxon>
    </lineage>
</organism>
<evidence type="ECO:0008006" key="4">
    <source>
        <dbReference type="Google" id="ProtNLM"/>
    </source>
</evidence>
<dbReference type="Proteomes" id="UP001652394">
    <property type="component" value="Unassembled WGS sequence"/>
</dbReference>
<keyword evidence="1" id="KW-0472">Membrane</keyword>
<proteinExistence type="predicted"/>
<dbReference type="EMBL" id="JAOQJX010000002">
    <property type="protein sequence ID" value="MCU6746356.1"/>
    <property type="molecule type" value="Genomic_DNA"/>
</dbReference>
<evidence type="ECO:0000313" key="2">
    <source>
        <dbReference type="EMBL" id="MCU6746356.1"/>
    </source>
</evidence>
<comment type="caution">
    <text evidence="2">The sequence shown here is derived from an EMBL/GenBank/DDBJ whole genome shotgun (WGS) entry which is preliminary data.</text>
</comment>
<protein>
    <recommendedName>
        <fullName evidence="4">Hemolysin XhlA</fullName>
    </recommendedName>
</protein>
<name>A0ABT2T7Z8_9FIRM</name>